<keyword evidence="3" id="KW-1185">Reference proteome</keyword>
<gene>
    <name evidence="2" type="ORF">Acr_00g0076290</name>
</gene>
<feature type="region of interest" description="Disordered" evidence="1">
    <location>
        <begin position="29"/>
        <end position="59"/>
    </location>
</feature>
<evidence type="ECO:0000313" key="2">
    <source>
        <dbReference type="EMBL" id="GFS41761.1"/>
    </source>
</evidence>
<evidence type="ECO:0000313" key="3">
    <source>
        <dbReference type="Proteomes" id="UP000585474"/>
    </source>
</evidence>
<evidence type="ECO:0000256" key="1">
    <source>
        <dbReference type="SAM" id="MobiDB-lite"/>
    </source>
</evidence>
<reference evidence="3" key="1">
    <citation type="submission" date="2019-07" db="EMBL/GenBank/DDBJ databases">
        <title>De Novo Assembly of kiwifruit Actinidia rufa.</title>
        <authorList>
            <person name="Sugita-Konishi S."/>
            <person name="Sato K."/>
            <person name="Mori E."/>
            <person name="Abe Y."/>
            <person name="Kisaki G."/>
            <person name="Hamano K."/>
            <person name="Suezawa K."/>
            <person name="Otani M."/>
            <person name="Fukuda T."/>
            <person name="Manabe T."/>
            <person name="Gomi K."/>
            <person name="Tabuchi M."/>
            <person name="Akimitsu K."/>
            <person name="Kataoka I."/>
        </authorList>
    </citation>
    <scope>NUCLEOTIDE SEQUENCE [LARGE SCALE GENOMIC DNA]</scope>
    <source>
        <strain evidence="3">cv. Fuchu</strain>
    </source>
</reference>
<dbReference type="AlphaFoldDB" id="A0A7J0DSW2"/>
<comment type="caution">
    <text evidence="2">The sequence shown here is derived from an EMBL/GenBank/DDBJ whole genome shotgun (WGS) entry which is preliminary data.</text>
</comment>
<protein>
    <submittedName>
        <fullName evidence="2">Uncharacterized protein</fullName>
    </submittedName>
</protein>
<dbReference type="Proteomes" id="UP000585474">
    <property type="component" value="Unassembled WGS sequence"/>
</dbReference>
<organism evidence="2 3">
    <name type="scientific">Actinidia rufa</name>
    <dbReference type="NCBI Taxonomy" id="165716"/>
    <lineage>
        <taxon>Eukaryota</taxon>
        <taxon>Viridiplantae</taxon>
        <taxon>Streptophyta</taxon>
        <taxon>Embryophyta</taxon>
        <taxon>Tracheophyta</taxon>
        <taxon>Spermatophyta</taxon>
        <taxon>Magnoliopsida</taxon>
        <taxon>eudicotyledons</taxon>
        <taxon>Gunneridae</taxon>
        <taxon>Pentapetalae</taxon>
        <taxon>asterids</taxon>
        <taxon>Ericales</taxon>
        <taxon>Actinidiaceae</taxon>
        <taxon>Actinidia</taxon>
    </lineage>
</organism>
<feature type="compositionally biased region" description="Low complexity" evidence="1">
    <location>
        <begin position="34"/>
        <end position="55"/>
    </location>
</feature>
<accession>A0A7J0DSW2</accession>
<proteinExistence type="predicted"/>
<name>A0A7J0DSW2_9ERIC</name>
<sequence>MSSSVHEGIGGKGVSKTLITKEIIEQEGLKRESGAGASAGEAEPVSSSSKSGFSGAPTDNEITARGVSLVAKCKAEGAKVAGDHASLIELDAEIADHLGKMTCLETEFTAILNRKNELQRRL</sequence>
<dbReference type="EMBL" id="BJWL01000384">
    <property type="protein sequence ID" value="GFS41761.1"/>
    <property type="molecule type" value="Genomic_DNA"/>
</dbReference>